<name>A0A0E9X552_ANGAN</name>
<reference evidence="1" key="1">
    <citation type="submission" date="2014-11" db="EMBL/GenBank/DDBJ databases">
        <authorList>
            <person name="Amaro Gonzalez C."/>
        </authorList>
    </citation>
    <scope>NUCLEOTIDE SEQUENCE</scope>
</reference>
<organism evidence="1">
    <name type="scientific">Anguilla anguilla</name>
    <name type="common">European freshwater eel</name>
    <name type="synonym">Muraena anguilla</name>
    <dbReference type="NCBI Taxonomy" id="7936"/>
    <lineage>
        <taxon>Eukaryota</taxon>
        <taxon>Metazoa</taxon>
        <taxon>Chordata</taxon>
        <taxon>Craniata</taxon>
        <taxon>Vertebrata</taxon>
        <taxon>Euteleostomi</taxon>
        <taxon>Actinopterygii</taxon>
        <taxon>Neopterygii</taxon>
        <taxon>Teleostei</taxon>
        <taxon>Anguilliformes</taxon>
        <taxon>Anguillidae</taxon>
        <taxon>Anguilla</taxon>
    </lineage>
</organism>
<protein>
    <submittedName>
        <fullName evidence="1">Uncharacterized protein</fullName>
    </submittedName>
</protein>
<accession>A0A0E9X552</accession>
<dbReference type="AlphaFoldDB" id="A0A0E9X552"/>
<proteinExistence type="predicted"/>
<sequence length="69" mass="7867">MQSNESCVLLQTLGLYKTSVLSLLSRFITGKLNVIMPCSSAVQYKLLDHIIQKAPMFKRSFLWSYPLQS</sequence>
<reference evidence="1" key="2">
    <citation type="journal article" date="2015" name="Fish Shellfish Immunol.">
        <title>Early steps in the European eel (Anguilla anguilla)-Vibrio vulnificus interaction in the gills: Role of the RtxA13 toxin.</title>
        <authorList>
            <person name="Callol A."/>
            <person name="Pajuelo D."/>
            <person name="Ebbesson L."/>
            <person name="Teles M."/>
            <person name="MacKenzie S."/>
            <person name="Amaro C."/>
        </authorList>
    </citation>
    <scope>NUCLEOTIDE SEQUENCE</scope>
</reference>
<evidence type="ECO:0000313" key="1">
    <source>
        <dbReference type="EMBL" id="JAH97601.1"/>
    </source>
</evidence>
<dbReference type="EMBL" id="GBXM01010976">
    <property type="protein sequence ID" value="JAH97601.1"/>
    <property type="molecule type" value="Transcribed_RNA"/>
</dbReference>